<dbReference type="Proteomes" id="UP000053110">
    <property type="component" value="Unassembled WGS sequence"/>
</dbReference>
<evidence type="ECO:0000313" key="2">
    <source>
        <dbReference type="EMBL" id="EPQ67313.1"/>
    </source>
</evidence>
<reference evidence="3" key="3">
    <citation type="submission" date="2018-07" db="EMBL/GenBank/DDBJ databases">
        <authorList>
            <person name="Quirk P.G."/>
            <person name="Krulwich T.A."/>
        </authorList>
    </citation>
    <scope>NUCLEOTIDE SEQUENCE</scope>
    <source>
        <strain evidence="3">96224</strain>
    </source>
</reference>
<dbReference type="EMBL" id="UIGY01000003">
    <property type="protein sequence ID" value="SUZ07916.1"/>
    <property type="molecule type" value="Genomic_DNA"/>
</dbReference>
<feature type="compositionally biased region" description="Basic and acidic residues" evidence="1">
    <location>
        <begin position="479"/>
        <end position="489"/>
    </location>
</feature>
<dbReference type="OrthoDB" id="4092340at2759"/>
<reference evidence="2" key="2">
    <citation type="submission" date="2013-01" db="EMBL/GenBank/DDBJ databases">
        <title>The wheat powdery mildew genome reveals unique evolution of an obligate biotroph.</title>
        <authorList>
            <person name="Oberhaensli S."/>
            <person name="Wicker T."/>
            <person name="Keller B."/>
        </authorList>
    </citation>
    <scope>NUCLEOTIDE SEQUENCE</scope>
    <source>
        <strain evidence="2">96224</strain>
    </source>
</reference>
<feature type="compositionally biased region" description="Polar residues" evidence="1">
    <location>
        <begin position="76"/>
        <end position="87"/>
    </location>
</feature>
<feature type="region of interest" description="Disordered" evidence="1">
    <location>
        <begin position="280"/>
        <end position="321"/>
    </location>
</feature>
<dbReference type="EMBL" id="KE373658">
    <property type="protein sequence ID" value="EPQ67313.1"/>
    <property type="molecule type" value="Genomic_DNA"/>
</dbReference>
<gene>
    <name evidence="2" type="ORF">BGT96224_1780</name>
    <name evidence="3" type="ORF">BGT96224V2_LOCUS1066</name>
</gene>
<dbReference type="AlphaFoldDB" id="A0A061HLZ3"/>
<evidence type="ECO:0000313" key="3">
    <source>
        <dbReference type="EMBL" id="SUZ07916.1"/>
    </source>
</evidence>
<organism evidence="3">
    <name type="scientific">Blumeria graminis f. sp. tritici 96224</name>
    <dbReference type="NCBI Taxonomy" id="1268274"/>
    <lineage>
        <taxon>Eukaryota</taxon>
        <taxon>Fungi</taxon>
        <taxon>Dikarya</taxon>
        <taxon>Ascomycota</taxon>
        <taxon>Pezizomycotina</taxon>
        <taxon>Leotiomycetes</taxon>
        <taxon>Erysiphales</taxon>
        <taxon>Erysiphaceae</taxon>
        <taxon>Blumeria</taxon>
    </lineage>
</organism>
<name>A0A061HLZ3_BLUGR</name>
<evidence type="ECO:0000313" key="4">
    <source>
        <dbReference type="Proteomes" id="UP000053110"/>
    </source>
</evidence>
<accession>A0A061HLZ3</accession>
<sequence length="546" mass="58534">MDTGGLAQMSSYNSLASSNGLGLPQSGFTSRRGSNIKSLTFDQSAVLSSSRENGAPTPRTSRSHLLAGLRTAPRGASSNQVPSTAPPTQLEHNHEPKYSYFASNVNYSGPKTSNLKNSQYMPGMMKGQIYPAPDQILAPPAIQLDETNHEQMDANYYAQLVATNLYLAEQQQRLQQQLINVQAAAQQFQGMNLVSQQYSSPPITPQSLYQHQVKNSMQQAAAQGIGSPMLQYQNYNALNNQQAYMQLEQQGSLYEFQRNAQQSLAQSPLVKGGIPARFRGTAAPVDSPTFSRSISPPRKIQSPALDHAPLPPPSAGAFRRGHRKAPSSLAFCIEDATIDSPRTALAKNPGLASAGMSGPGQGRAGEHPIRQPRGPPPLDELLSKPTTKFEGSKNFSTRTRRSAVHNLVRAGIERRRAPGGTDSGSMSPVSEIGDVTLSVTDNDSDSGHSGSGSLKSRPAPGSPRTSIHGAIGSNRPISRQKDHSLDRKSVASQVSNYTSVTVSSDEGNLIGGNFAAVLKNDVKKAETDKKAPKLIFTPADHVKVNY</sequence>
<proteinExistence type="predicted"/>
<feature type="region of interest" description="Disordered" evidence="1">
    <location>
        <begin position="345"/>
        <end position="494"/>
    </location>
</feature>
<evidence type="ECO:0000256" key="1">
    <source>
        <dbReference type="SAM" id="MobiDB-lite"/>
    </source>
</evidence>
<dbReference type="HOGENOM" id="CLU_035325_0_0_1"/>
<feature type="region of interest" description="Disordered" evidence="1">
    <location>
        <begin position="72"/>
        <end position="92"/>
    </location>
</feature>
<protein>
    <submittedName>
        <fullName evidence="3">Bgt-1780</fullName>
    </submittedName>
</protein>
<reference evidence="4" key="1">
    <citation type="journal article" date="2013" name="Nat. Genet.">
        <title>The wheat powdery mildew genome shows the unique evolution of an obligate biotroph.</title>
        <authorList>
            <person name="Wicker T."/>
            <person name="Oberhaensli S."/>
            <person name="Parlange F."/>
            <person name="Buchmann J.P."/>
            <person name="Shatalina M."/>
            <person name="Roffler S."/>
            <person name="Ben-David R."/>
            <person name="Dolezel J."/>
            <person name="Simkova H."/>
            <person name="Schulze-Lefert P."/>
            <person name="Spanu P.D."/>
            <person name="Bruggmann R."/>
            <person name="Amselem J."/>
            <person name="Quesneville H."/>
            <person name="Ver Loren van Themaat E."/>
            <person name="Paape T."/>
            <person name="Shimizu K.K."/>
            <person name="Keller B."/>
        </authorList>
    </citation>
    <scope>NUCLEOTIDE SEQUENCE [LARGE SCALE GENOMIC DNA]</scope>
    <source>
        <strain evidence="4">96224</strain>
    </source>
</reference>